<evidence type="ECO:0000313" key="3">
    <source>
        <dbReference type="Proteomes" id="UP000295254"/>
    </source>
</evidence>
<dbReference type="AlphaFoldDB" id="A0A1H2PAG9"/>
<gene>
    <name evidence="2" type="ORF">EIY72_14640</name>
</gene>
<keyword evidence="3" id="KW-1185">Reference proteome</keyword>
<name>A0A1H2PAG9_PSEVA</name>
<reference evidence="3" key="1">
    <citation type="journal article" date="2019" name="bioRxiv">
        <title>Bacterially produced spermidine induces plant systemic susceptibility to pathogens.</title>
        <authorList>
            <person name="Melnyk R.A."/>
            <person name="Beskrovnaya P.A."/>
            <person name="Liu Z."/>
            <person name="Song Y."/>
            <person name="Haney C.H."/>
        </authorList>
    </citation>
    <scope>NUCLEOTIDE SEQUENCE [LARGE SCALE GENOMIC DNA]</scope>
    <source>
        <strain evidence="3">Dha-51</strain>
    </source>
</reference>
<keyword evidence="1" id="KW-0732">Signal</keyword>
<evidence type="ECO:0000313" key="2">
    <source>
        <dbReference type="EMBL" id="TDB61969.1"/>
    </source>
</evidence>
<dbReference type="OrthoDB" id="9153232at2"/>
<proteinExistence type="predicted"/>
<organism evidence="2 3">
    <name type="scientific">Pseudomonas vancouverensis</name>
    <dbReference type="NCBI Taxonomy" id="95300"/>
    <lineage>
        <taxon>Bacteria</taxon>
        <taxon>Pseudomonadati</taxon>
        <taxon>Pseudomonadota</taxon>
        <taxon>Gammaproteobacteria</taxon>
        <taxon>Pseudomonadales</taxon>
        <taxon>Pseudomonadaceae</taxon>
        <taxon>Pseudomonas</taxon>
    </lineage>
</organism>
<dbReference type="RefSeq" id="WP_093227031.1">
    <property type="nucleotide sequence ID" value="NZ_LT629803.1"/>
</dbReference>
<dbReference type="EMBL" id="RRZK01000019">
    <property type="protein sequence ID" value="TDB61969.1"/>
    <property type="molecule type" value="Genomic_DNA"/>
</dbReference>
<comment type="caution">
    <text evidence="2">The sequence shown here is derived from an EMBL/GenBank/DDBJ whole genome shotgun (WGS) entry which is preliminary data.</text>
</comment>
<accession>A0A1H2PAG9</accession>
<feature type="chain" id="PRO_5044372211" evidence="1">
    <location>
        <begin position="22"/>
        <end position="145"/>
    </location>
</feature>
<evidence type="ECO:0000256" key="1">
    <source>
        <dbReference type="SAM" id="SignalP"/>
    </source>
</evidence>
<feature type="signal peptide" evidence="1">
    <location>
        <begin position="1"/>
        <end position="21"/>
    </location>
</feature>
<sequence length="145" mass="15509">MFKILIASIASIAFIAAPAWAAQPAFTGIDYSGRYQCTGMDSHIGAFEGVVDMKLNTEQSTGEHAAYAFTLTLLDNSRYDGFAAANSNSLAIYFAHTDPALKDYGVGIAKITTTADGKTSFTKYYYGPEYEGGGHGFETCLKADV</sequence>
<dbReference type="Proteomes" id="UP000295254">
    <property type="component" value="Unassembled WGS sequence"/>
</dbReference>
<protein>
    <submittedName>
        <fullName evidence="2">Uncharacterized protein</fullName>
    </submittedName>
</protein>